<feature type="compositionally biased region" description="Basic and acidic residues" evidence="1">
    <location>
        <begin position="45"/>
        <end position="56"/>
    </location>
</feature>
<feature type="transmembrane region" description="Helical" evidence="2">
    <location>
        <begin position="74"/>
        <end position="95"/>
    </location>
</feature>
<evidence type="ECO:0000313" key="4">
    <source>
        <dbReference type="Proteomes" id="UP000621454"/>
    </source>
</evidence>
<keyword evidence="2" id="KW-0472">Membrane</keyword>
<protein>
    <recommendedName>
        <fullName evidence="5">Lumazine-binding domain</fullName>
    </recommendedName>
</protein>
<feature type="region of interest" description="Disordered" evidence="1">
    <location>
        <begin position="1"/>
        <end position="66"/>
    </location>
</feature>
<gene>
    <name evidence="3" type="ORF">GCM10011489_28760</name>
</gene>
<name>A0A916TDE4_9ACTN</name>
<comment type="caution">
    <text evidence="3">The sequence shown here is derived from an EMBL/GenBank/DDBJ whole genome shotgun (WGS) entry which is preliminary data.</text>
</comment>
<accession>A0A916TDE4</accession>
<dbReference type="EMBL" id="BMGC01000023">
    <property type="protein sequence ID" value="GGB39328.1"/>
    <property type="molecule type" value="Genomic_DNA"/>
</dbReference>
<keyword evidence="4" id="KW-1185">Reference proteome</keyword>
<keyword evidence="2" id="KW-0812">Transmembrane</keyword>
<proteinExistence type="predicted"/>
<keyword evidence="2" id="KW-1133">Transmembrane helix</keyword>
<evidence type="ECO:0000256" key="1">
    <source>
        <dbReference type="SAM" id="MobiDB-lite"/>
    </source>
</evidence>
<evidence type="ECO:0000256" key="2">
    <source>
        <dbReference type="SAM" id="Phobius"/>
    </source>
</evidence>
<feature type="compositionally biased region" description="Polar residues" evidence="1">
    <location>
        <begin position="196"/>
        <end position="205"/>
    </location>
</feature>
<evidence type="ECO:0000313" key="3">
    <source>
        <dbReference type="EMBL" id="GGB39328.1"/>
    </source>
</evidence>
<dbReference type="Proteomes" id="UP000621454">
    <property type="component" value="Unassembled WGS sequence"/>
</dbReference>
<sequence length="214" mass="23222">MAGVKRAHGPRGGPVAPLTRLRLMAKSSRKPSGAREQGSASRQQPARDQKPPRDQKQVAAEPEAVDESTSGLRAIWPFLVALGIVVLLFAIWGIAQLVNPSDERMGTNDKIAAAVNDHYTAQNSGNYDKFRATTCSAVLGAADFPTESAFDADHDRDSREHGKIQIDSIDDIAVDGSTATATLRWTWEKSGDDKQSTPIRLQQESDTWKVCGKP</sequence>
<evidence type="ECO:0008006" key="5">
    <source>
        <dbReference type="Google" id="ProtNLM"/>
    </source>
</evidence>
<feature type="region of interest" description="Disordered" evidence="1">
    <location>
        <begin position="189"/>
        <end position="214"/>
    </location>
</feature>
<dbReference type="AlphaFoldDB" id="A0A916TDE4"/>
<reference evidence="3" key="2">
    <citation type="submission" date="2020-09" db="EMBL/GenBank/DDBJ databases">
        <authorList>
            <person name="Sun Q."/>
            <person name="Zhou Y."/>
        </authorList>
    </citation>
    <scope>NUCLEOTIDE SEQUENCE</scope>
    <source>
        <strain evidence="3">CGMCC 1.12827</strain>
    </source>
</reference>
<organism evidence="3 4">
    <name type="scientific">Gordonia jinhuaensis</name>
    <dbReference type="NCBI Taxonomy" id="1517702"/>
    <lineage>
        <taxon>Bacteria</taxon>
        <taxon>Bacillati</taxon>
        <taxon>Actinomycetota</taxon>
        <taxon>Actinomycetes</taxon>
        <taxon>Mycobacteriales</taxon>
        <taxon>Gordoniaceae</taxon>
        <taxon>Gordonia</taxon>
    </lineage>
</organism>
<reference evidence="3" key="1">
    <citation type="journal article" date="2014" name="Int. J. Syst. Evol. Microbiol.">
        <title>Complete genome sequence of Corynebacterium casei LMG S-19264T (=DSM 44701T), isolated from a smear-ripened cheese.</title>
        <authorList>
            <consortium name="US DOE Joint Genome Institute (JGI-PGF)"/>
            <person name="Walter F."/>
            <person name="Albersmeier A."/>
            <person name="Kalinowski J."/>
            <person name="Ruckert C."/>
        </authorList>
    </citation>
    <scope>NUCLEOTIDE SEQUENCE</scope>
    <source>
        <strain evidence="3">CGMCC 1.12827</strain>
    </source>
</reference>